<dbReference type="GO" id="GO:0016798">
    <property type="term" value="F:hydrolase activity, acting on glycosyl bonds"/>
    <property type="evidence" value="ECO:0007669"/>
    <property type="project" value="UniProtKB-KW"/>
</dbReference>
<sequence>MPDNAQRMLKQTDFSAEEKLLQDIRNGLTSDRLEFSHDELSLLFDPKISQVYVTLFQPPLKPIRWGSRRNTLNATLRRIVDKLKANPRYCEFSIQDPDKCRILFEMVVSETPCPLRSLTSSRFCETRFEPGITGIKYKYHDVLRYFMPTDAVLHSVMTISQLLRHLAKTTGIAKKSRKFSVREKLMKSEPIESSLIETIAFISTKENKALPLYRGYPFTNAVLSQDKILESTLRSVDWLVENMNSDGSFLYFYDAHRDSKVDFDHPNMRNPLYNNILRHCGGTITLLRAYELTGLNRYIEAARHSNNYLFSTLREHLWNGEYACYPFDNKKSKLGGAGIALVALMHFYHHTADKTYRKTIDGLVRHILSRVEPDGEMLGYYIHPLYNQGKPILAPPEEIKKKLFSFYYPGEALLGLALYYHWMDQIDENLKVQIREKSEQALDFLVDIRPIKYKDLFLSLPADAWLMQAIEEWIKVPGLKKQSYIDFVLNDAKAMISHSYHYENSPYLDYIGGFYYNYGDHVYQDGSRCEGLAAAYSLAVYLQDEETSQLIMDQMLRSAQGLMYTQNTPDSTYGHLYPEKSLYAFRFKLTRQWVRVDSVQHTACFFARLLKFMKRPPTDTKSNSQ</sequence>
<evidence type="ECO:0000313" key="2">
    <source>
        <dbReference type="Proteomes" id="UP000484885"/>
    </source>
</evidence>
<dbReference type="RefSeq" id="WP_164210868.1">
    <property type="nucleotide sequence ID" value="NZ_JAAGSC010000039.1"/>
</dbReference>
<comment type="caution">
    <text evidence="1">The sequence shown here is derived from an EMBL/GenBank/DDBJ whole genome shotgun (WGS) entry which is preliminary data.</text>
</comment>
<evidence type="ECO:0000313" key="1">
    <source>
        <dbReference type="EMBL" id="NDY95487.1"/>
    </source>
</evidence>
<gene>
    <name evidence="1" type="ORF">G3I74_07090</name>
</gene>
<keyword evidence="1" id="KW-0378">Hydrolase</keyword>
<dbReference type="AlphaFoldDB" id="A0A845UVH6"/>
<dbReference type="Proteomes" id="UP000484885">
    <property type="component" value="Unassembled WGS sequence"/>
</dbReference>
<protein>
    <submittedName>
        <fullName evidence="1">Protein containing Six-hairpin glycosidase-like domain protein</fullName>
    </submittedName>
</protein>
<reference evidence="1 2" key="1">
    <citation type="submission" date="2020-02" db="EMBL/GenBank/DDBJ databases">
        <authorList>
            <person name="Zhang X.-Y."/>
        </authorList>
    </citation>
    <scope>NUCLEOTIDE SEQUENCE [LARGE SCALE GENOMIC DNA]</scope>
    <source>
        <strain evidence="1 2">C33</strain>
    </source>
</reference>
<dbReference type="SUPFAM" id="SSF48208">
    <property type="entry name" value="Six-hairpin glycosidases"/>
    <property type="match status" value="1"/>
</dbReference>
<proteinExistence type="predicted"/>
<dbReference type="InterPro" id="IPR008928">
    <property type="entry name" value="6-hairpin_glycosidase_sf"/>
</dbReference>
<dbReference type="EMBL" id="JAAGSC010000039">
    <property type="protein sequence ID" value="NDY95487.1"/>
    <property type="molecule type" value="Genomic_DNA"/>
</dbReference>
<keyword evidence="2" id="KW-1185">Reference proteome</keyword>
<dbReference type="GO" id="GO:0005975">
    <property type="term" value="P:carbohydrate metabolic process"/>
    <property type="evidence" value="ECO:0007669"/>
    <property type="project" value="InterPro"/>
</dbReference>
<organism evidence="1 2">
    <name type="scientific">Wenzhouxiangella limi</name>
    <dbReference type="NCBI Taxonomy" id="2707351"/>
    <lineage>
        <taxon>Bacteria</taxon>
        <taxon>Pseudomonadati</taxon>
        <taxon>Pseudomonadota</taxon>
        <taxon>Gammaproteobacteria</taxon>
        <taxon>Chromatiales</taxon>
        <taxon>Wenzhouxiangellaceae</taxon>
        <taxon>Wenzhouxiangella</taxon>
    </lineage>
</organism>
<keyword evidence="1" id="KW-0326">Glycosidase</keyword>
<name>A0A845UVH6_9GAMM</name>
<accession>A0A845UVH6</accession>